<sequence length="180" mass="19058">MTTKIRFQSLAANASNVLRFARGLPVRRMLLAAFLLPACLGLSACDLFGEEAEARASAARDAEGRAIGSGCRHSGRALEDCYTQNPRALKASVFAGWRDMDGYMRENNIAVVPPPDYRATMMEGMLPAVKPEAQAAAAPEPAAAAAKPESRIDKPAATAVNTQTQTPPTPPAPTTPPKQP</sequence>
<evidence type="ECO:0000313" key="3">
    <source>
        <dbReference type="Proteomes" id="UP000242886"/>
    </source>
</evidence>
<feature type="compositionally biased region" description="Pro residues" evidence="1">
    <location>
        <begin position="167"/>
        <end position="180"/>
    </location>
</feature>
<reference evidence="2" key="1">
    <citation type="submission" date="2017-03" db="EMBL/GenBank/DDBJ databases">
        <authorList>
            <consortium name="AG Boll"/>
        </authorList>
    </citation>
    <scope>NUCLEOTIDE SEQUENCE [LARGE SCALE GENOMIC DNA]</scope>
    <source>
        <strain evidence="2">Chol</strain>
    </source>
</reference>
<accession>A0A7Z7MVZ4</accession>
<protein>
    <submittedName>
        <fullName evidence="2">Uncharacterized protein</fullName>
    </submittedName>
</protein>
<keyword evidence="3" id="KW-1185">Reference proteome</keyword>
<feature type="region of interest" description="Disordered" evidence="1">
    <location>
        <begin position="132"/>
        <end position="180"/>
    </location>
</feature>
<proteinExistence type="predicted"/>
<dbReference type="EMBL" id="LT837803">
    <property type="protein sequence ID" value="SMB29211.1"/>
    <property type="molecule type" value="Genomic_DNA"/>
</dbReference>
<evidence type="ECO:0000256" key="1">
    <source>
        <dbReference type="SAM" id="MobiDB-lite"/>
    </source>
</evidence>
<dbReference type="RefSeq" id="WP_197706905.1">
    <property type="nucleotide sequence ID" value="NZ_LFZK01000001.1"/>
</dbReference>
<organism evidence="2 3">
    <name type="scientific">Sterolibacterium denitrificans</name>
    <dbReference type="NCBI Taxonomy" id="157592"/>
    <lineage>
        <taxon>Bacteria</taxon>
        <taxon>Pseudomonadati</taxon>
        <taxon>Pseudomonadota</taxon>
        <taxon>Betaproteobacteria</taxon>
        <taxon>Nitrosomonadales</taxon>
        <taxon>Sterolibacteriaceae</taxon>
        <taxon>Sterolibacterium</taxon>
    </lineage>
</organism>
<evidence type="ECO:0000313" key="2">
    <source>
        <dbReference type="EMBL" id="SMB29211.1"/>
    </source>
</evidence>
<gene>
    <name evidence="2" type="ORF">SDENCHOL_20780</name>
</gene>
<feature type="compositionally biased region" description="Low complexity" evidence="1">
    <location>
        <begin position="155"/>
        <end position="166"/>
    </location>
</feature>
<dbReference type="Proteomes" id="UP000242886">
    <property type="component" value="Chromosome SDENCHOL"/>
</dbReference>
<dbReference type="AlphaFoldDB" id="A0A7Z7MVZ4"/>
<feature type="compositionally biased region" description="Low complexity" evidence="1">
    <location>
        <begin position="132"/>
        <end position="147"/>
    </location>
</feature>
<name>A0A7Z7MVZ4_9PROT</name>